<accession>A0A5E4MJ40</accession>
<evidence type="ECO:0000256" key="1">
    <source>
        <dbReference type="SAM" id="MobiDB-lite"/>
    </source>
</evidence>
<protein>
    <submittedName>
        <fullName evidence="2">Uncharacterized protein</fullName>
    </submittedName>
</protein>
<feature type="region of interest" description="Disordered" evidence="1">
    <location>
        <begin position="1"/>
        <end position="32"/>
    </location>
</feature>
<evidence type="ECO:0000313" key="3">
    <source>
        <dbReference type="Proteomes" id="UP000325440"/>
    </source>
</evidence>
<dbReference type="Proteomes" id="UP000325440">
    <property type="component" value="Unassembled WGS sequence"/>
</dbReference>
<evidence type="ECO:0000313" key="2">
    <source>
        <dbReference type="EMBL" id="VVC29800.1"/>
    </source>
</evidence>
<gene>
    <name evidence="2" type="ORF">CINCED_3A023958</name>
</gene>
<proteinExistence type="predicted"/>
<organism evidence="2 3">
    <name type="scientific">Cinara cedri</name>
    <dbReference type="NCBI Taxonomy" id="506608"/>
    <lineage>
        <taxon>Eukaryota</taxon>
        <taxon>Metazoa</taxon>
        <taxon>Ecdysozoa</taxon>
        <taxon>Arthropoda</taxon>
        <taxon>Hexapoda</taxon>
        <taxon>Insecta</taxon>
        <taxon>Pterygota</taxon>
        <taxon>Neoptera</taxon>
        <taxon>Paraneoptera</taxon>
        <taxon>Hemiptera</taxon>
        <taxon>Sternorrhyncha</taxon>
        <taxon>Aphidomorpha</taxon>
        <taxon>Aphidoidea</taxon>
        <taxon>Aphididae</taxon>
        <taxon>Lachninae</taxon>
        <taxon>Cinara</taxon>
    </lineage>
</organism>
<dbReference type="AlphaFoldDB" id="A0A5E4MJ40"/>
<reference evidence="2 3" key="1">
    <citation type="submission" date="2019-08" db="EMBL/GenBank/DDBJ databases">
        <authorList>
            <person name="Alioto T."/>
            <person name="Alioto T."/>
            <person name="Gomez Garrido J."/>
        </authorList>
    </citation>
    <scope>NUCLEOTIDE SEQUENCE [LARGE SCALE GENOMIC DNA]</scope>
</reference>
<keyword evidence="3" id="KW-1185">Reference proteome</keyword>
<dbReference type="EMBL" id="CABPRJ010000498">
    <property type="protein sequence ID" value="VVC29800.1"/>
    <property type="molecule type" value="Genomic_DNA"/>
</dbReference>
<sequence>MGFSPASPNIAEKSGGVKSPGDGTDGGPVTPLRKTLVRLEPSGCFWQSAAFSNENLKDRRVFRNQRADTLARAPRDFTGPNGGAPDCVTASLYSDALPLFYEQFIRLAIKTLSGSNTYRNLYAVLL</sequence>
<name>A0A5E4MJ40_9HEMI</name>